<feature type="region of interest" description="Disordered" evidence="1">
    <location>
        <begin position="84"/>
        <end position="111"/>
    </location>
</feature>
<sequence>EPWSLTRSEVCVCVRDHIIQSEFNPMKFWFSVVSTLSFPSLGYECAMVYPLDHPQLDEGTSSEIDMSPRDKQCARVPKTSIRVDNMSPRDEQGARVPKTSIRVNDMSPRNG</sequence>
<evidence type="ECO:0000256" key="1">
    <source>
        <dbReference type="SAM" id="MobiDB-lite"/>
    </source>
</evidence>
<proteinExistence type="predicted"/>
<name>A0A0K2VIW4_LEPSM</name>
<reference evidence="2" key="1">
    <citation type="submission" date="2014-05" db="EMBL/GenBank/DDBJ databases">
        <authorList>
            <person name="Chronopoulou M."/>
        </authorList>
    </citation>
    <scope>NUCLEOTIDE SEQUENCE</scope>
    <source>
        <tissue evidence="2">Whole organism</tissue>
    </source>
</reference>
<dbReference type="AlphaFoldDB" id="A0A0K2VIW4"/>
<feature type="non-terminal residue" evidence="2">
    <location>
        <position position="1"/>
    </location>
</feature>
<evidence type="ECO:0000313" key="2">
    <source>
        <dbReference type="EMBL" id="CDW50393.1"/>
    </source>
</evidence>
<dbReference type="EMBL" id="HACA01033032">
    <property type="protein sequence ID" value="CDW50393.1"/>
    <property type="molecule type" value="Transcribed_RNA"/>
</dbReference>
<organism evidence="2">
    <name type="scientific">Lepeophtheirus salmonis</name>
    <name type="common">Salmon louse</name>
    <name type="synonym">Caligus salmonis</name>
    <dbReference type="NCBI Taxonomy" id="72036"/>
    <lineage>
        <taxon>Eukaryota</taxon>
        <taxon>Metazoa</taxon>
        <taxon>Ecdysozoa</taxon>
        <taxon>Arthropoda</taxon>
        <taxon>Crustacea</taxon>
        <taxon>Multicrustacea</taxon>
        <taxon>Hexanauplia</taxon>
        <taxon>Copepoda</taxon>
        <taxon>Siphonostomatoida</taxon>
        <taxon>Caligidae</taxon>
        <taxon>Lepeophtheirus</taxon>
    </lineage>
</organism>
<accession>A0A0K2VIW4</accession>
<protein>
    <submittedName>
        <fullName evidence="2">Uncharacterized protein</fullName>
    </submittedName>
</protein>